<dbReference type="InterPro" id="IPR019845">
    <property type="entry name" value="Squalene/phytoene_synthase_CS"/>
</dbReference>
<dbReference type="Gene3D" id="1.10.600.10">
    <property type="entry name" value="Farnesyl Diphosphate Synthase"/>
    <property type="match status" value="1"/>
</dbReference>
<dbReference type="InterPro" id="IPR017828">
    <property type="entry name" value="SQ_synth_HpnD-like"/>
</dbReference>
<keyword evidence="1 2" id="KW-0808">Transferase</keyword>
<dbReference type="RefSeq" id="WP_082633695.1">
    <property type="nucleotide sequence ID" value="NZ_LN885086.1"/>
</dbReference>
<evidence type="ECO:0000256" key="1">
    <source>
        <dbReference type="ARBA" id="ARBA00022679"/>
    </source>
</evidence>
<reference evidence="3" key="1">
    <citation type="submission" date="2015-09" db="EMBL/GenBank/DDBJ databases">
        <authorList>
            <person name="Daims H."/>
        </authorList>
    </citation>
    <scope>NUCLEOTIDE SEQUENCE [LARGE SCALE GENOMIC DNA]</scope>
</reference>
<organism evidence="2 3">
    <name type="scientific">Candidatus Nitrospira inopinata</name>
    <dbReference type="NCBI Taxonomy" id="1715989"/>
    <lineage>
        <taxon>Bacteria</taxon>
        <taxon>Pseudomonadati</taxon>
        <taxon>Nitrospirota</taxon>
        <taxon>Nitrospiria</taxon>
        <taxon>Nitrospirales</taxon>
        <taxon>Nitrospiraceae</taxon>
        <taxon>Nitrospira</taxon>
    </lineage>
</organism>
<dbReference type="EMBL" id="LN885086">
    <property type="protein sequence ID" value="CUQ66963.1"/>
    <property type="molecule type" value="Genomic_DNA"/>
</dbReference>
<dbReference type="SUPFAM" id="SSF48576">
    <property type="entry name" value="Terpenoid synthases"/>
    <property type="match status" value="1"/>
</dbReference>
<dbReference type="PANTHER" id="PTHR31480">
    <property type="entry name" value="BIFUNCTIONAL LYCOPENE CYCLASE/PHYTOENE SYNTHASE"/>
    <property type="match status" value="1"/>
</dbReference>
<dbReference type="InterPro" id="IPR033904">
    <property type="entry name" value="Trans_IPPS_HH"/>
</dbReference>
<dbReference type="EC" id="2.5.1.32" evidence="2"/>
<dbReference type="PROSITE" id="PS01045">
    <property type="entry name" value="SQUALEN_PHYTOEN_SYN_2"/>
    <property type="match status" value="1"/>
</dbReference>
<proteinExistence type="predicted"/>
<dbReference type="NCBIfam" id="TIGR03465">
    <property type="entry name" value="HpnD"/>
    <property type="match status" value="1"/>
</dbReference>
<gene>
    <name evidence="2" type="primary">crtB</name>
    <name evidence="2" type="ORF">NITINOP_1991</name>
</gene>
<dbReference type="OrthoDB" id="9807580at2"/>
<dbReference type="InterPro" id="IPR002060">
    <property type="entry name" value="Squ/phyt_synthse"/>
</dbReference>
<accession>A0A0S4KR84</accession>
<name>A0A0S4KR84_9BACT</name>
<dbReference type="Pfam" id="PF00494">
    <property type="entry name" value="SQS_PSY"/>
    <property type="match status" value="1"/>
</dbReference>
<keyword evidence="3" id="KW-1185">Reference proteome</keyword>
<dbReference type="AlphaFoldDB" id="A0A0S4KR84"/>
<dbReference type="CDD" id="cd00683">
    <property type="entry name" value="Trans_IPPS_HH"/>
    <property type="match status" value="1"/>
</dbReference>
<dbReference type="PROSITE" id="PS01044">
    <property type="entry name" value="SQUALEN_PHYTOEN_SYN_1"/>
    <property type="match status" value="1"/>
</dbReference>
<dbReference type="STRING" id="1715989.NITINOP_1991"/>
<dbReference type="GO" id="GO:0051996">
    <property type="term" value="F:squalene synthase [NAD(P)H] activity"/>
    <property type="evidence" value="ECO:0007669"/>
    <property type="project" value="InterPro"/>
</dbReference>
<dbReference type="Proteomes" id="UP000066284">
    <property type="component" value="Chromosome 1"/>
</dbReference>
<dbReference type="GO" id="GO:0016117">
    <property type="term" value="P:carotenoid biosynthetic process"/>
    <property type="evidence" value="ECO:0007669"/>
    <property type="project" value="InterPro"/>
</dbReference>
<evidence type="ECO:0000313" key="2">
    <source>
        <dbReference type="EMBL" id="CUQ66963.1"/>
    </source>
</evidence>
<protein>
    <submittedName>
        <fullName evidence="2">Phytoene synthase</fullName>
        <ecNumber evidence="2">2.5.1.32</ecNumber>
    </submittedName>
</protein>
<dbReference type="InterPro" id="IPR008949">
    <property type="entry name" value="Isoprenoid_synthase_dom_sf"/>
</dbReference>
<dbReference type="KEGG" id="nio:NITINOP_1991"/>
<sequence>MAGMTVDEAQAYCTAYTKKSGSNFYYSFLFLPKASRNAMYTVYAFCKAVDSAVDEPPAGSDPKEVLRQWRAELDAAYGGTPVSPIAVSLARHIKTFSIPKVYFEELIKGVEMDLLNNRYVTFDELSLYCYRVASVVGLICLHIFGVTSPRAQDYAVALGMAFQLTNILRDVGVDADDNRIYLPLDDLQACNCPERGVLKKIYTPEFKTLMKKEAARARHYYEKARSAFTALTPSERRALVVAEIMRAIYSRILGKIERTDYQVFGPRVTLSTPHRLAVAFGVWARGSRFS</sequence>
<evidence type="ECO:0000313" key="3">
    <source>
        <dbReference type="Proteomes" id="UP000066284"/>
    </source>
</evidence>